<feature type="region of interest" description="Disordered" evidence="1">
    <location>
        <begin position="39"/>
        <end position="67"/>
    </location>
</feature>
<keyword evidence="3" id="KW-1185">Reference proteome</keyword>
<feature type="non-terminal residue" evidence="2">
    <location>
        <position position="67"/>
    </location>
</feature>
<reference evidence="2 3" key="1">
    <citation type="submission" date="2024-02" db="EMBL/GenBank/DDBJ databases">
        <authorList>
            <person name="Chen Y."/>
            <person name="Shah S."/>
            <person name="Dougan E. K."/>
            <person name="Thang M."/>
            <person name="Chan C."/>
        </authorList>
    </citation>
    <scope>NUCLEOTIDE SEQUENCE [LARGE SCALE GENOMIC DNA]</scope>
</reference>
<sequence length="67" mass="7580">ASSPTRRASVLSRPWRDEGRARAGAEVFFMVPMTKATGWTRGPTRWPNGRRPCKRRARRARGENAAL</sequence>
<proteinExistence type="predicted"/>
<accession>A0ABP0KK91</accession>
<evidence type="ECO:0000313" key="3">
    <source>
        <dbReference type="Proteomes" id="UP001642484"/>
    </source>
</evidence>
<dbReference type="Proteomes" id="UP001642484">
    <property type="component" value="Unassembled WGS sequence"/>
</dbReference>
<protein>
    <submittedName>
        <fullName evidence="2">Uncharacterized protein</fullName>
    </submittedName>
</protein>
<organism evidence="2 3">
    <name type="scientific">Durusdinium trenchii</name>
    <dbReference type="NCBI Taxonomy" id="1381693"/>
    <lineage>
        <taxon>Eukaryota</taxon>
        <taxon>Sar</taxon>
        <taxon>Alveolata</taxon>
        <taxon>Dinophyceae</taxon>
        <taxon>Suessiales</taxon>
        <taxon>Symbiodiniaceae</taxon>
        <taxon>Durusdinium</taxon>
    </lineage>
</organism>
<evidence type="ECO:0000313" key="2">
    <source>
        <dbReference type="EMBL" id="CAK9027271.1"/>
    </source>
</evidence>
<comment type="caution">
    <text evidence="2">The sequence shown here is derived from an EMBL/GenBank/DDBJ whole genome shotgun (WGS) entry which is preliminary data.</text>
</comment>
<feature type="non-terminal residue" evidence="2">
    <location>
        <position position="1"/>
    </location>
</feature>
<dbReference type="EMBL" id="CAXAMN010008969">
    <property type="protein sequence ID" value="CAK9027271.1"/>
    <property type="molecule type" value="Genomic_DNA"/>
</dbReference>
<name>A0ABP0KK91_9DINO</name>
<gene>
    <name evidence="2" type="ORF">CCMP2556_LOCUS16702</name>
</gene>
<evidence type="ECO:0000256" key="1">
    <source>
        <dbReference type="SAM" id="MobiDB-lite"/>
    </source>
</evidence>